<dbReference type="Pfam" id="PF00072">
    <property type="entry name" value="Response_reg"/>
    <property type="match status" value="1"/>
</dbReference>
<dbReference type="Proteomes" id="UP000627292">
    <property type="component" value="Unassembled WGS sequence"/>
</dbReference>
<evidence type="ECO:0000259" key="4">
    <source>
        <dbReference type="PROSITE" id="PS50045"/>
    </source>
</evidence>
<dbReference type="InterPro" id="IPR025943">
    <property type="entry name" value="Sigma_54_int_dom_ATP-bd_2"/>
</dbReference>
<feature type="domain" description="Response regulatory" evidence="5">
    <location>
        <begin position="7"/>
        <end position="122"/>
    </location>
</feature>
<dbReference type="GO" id="GO:0000160">
    <property type="term" value="P:phosphorelay signal transduction system"/>
    <property type="evidence" value="ECO:0007669"/>
    <property type="project" value="InterPro"/>
</dbReference>
<dbReference type="InterPro" id="IPR027417">
    <property type="entry name" value="P-loop_NTPase"/>
</dbReference>
<dbReference type="PANTHER" id="PTHR32071:SF121">
    <property type="entry name" value="SIGMA L-DEPENDENT TRANSCRIPTIONAL REGULATOR YQIR-RELATED"/>
    <property type="match status" value="1"/>
</dbReference>
<dbReference type="SMART" id="SM00382">
    <property type="entry name" value="AAA"/>
    <property type="match status" value="1"/>
</dbReference>
<keyword evidence="1" id="KW-0547">Nucleotide-binding</keyword>
<dbReference type="GO" id="GO:0006355">
    <property type="term" value="P:regulation of DNA-templated transcription"/>
    <property type="evidence" value="ECO:0007669"/>
    <property type="project" value="InterPro"/>
</dbReference>
<dbReference type="CDD" id="cd00156">
    <property type="entry name" value="REC"/>
    <property type="match status" value="1"/>
</dbReference>
<dbReference type="InterPro" id="IPR011006">
    <property type="entry name" value="CheY-like_superfamily"/>
</dbReference>
<keyword evidence="7" id="KW-1185">Reference proteome</keyword>
<protein>
    <submittedName>
        <fullName evidence="6">Sigma-54-dependent Fis family transcriptional regulator</fullName>
    </submittedName>
</protein>
<dbReference type="Gene3D" id="3.40.50.2300">
    <property type="match status" value="1"/>
</dbReference>
<dbReference type="AlphaFoldDB" id="A0A917J0J5"/>
<dbReference type="GO" id="GO:0005524">
    <property type="term" value="F:ATP binding"/>
    <property type="evidence" value="ECO:0007669"/>
    <property type="project" value="UniProtKB-KW"/>
</dbReference>
<name>A0A917J0J5_9BACT</name>
<dbReference type="InterPro" id="IPR002078">
    <property type="entry name" value="Sigma_54_int"/>
</dbReference>
<organism evidence="6 7">
    <name type="scientific">Filimonas zeae</name>
    <dbReference type="NCBI Taxonomy" id="1737353"/>
    <lineage>
        <taxon>Bacteria</taxon>
        <taxon>Pseudomonadati</taxon>
        <taxon>Bacteroidota</taxon>
        <taxon>Chitinophagia</taxon>
        <taxon>Chitinophagales</taxon>
        <taxon>Chitinophagaceae</taxon>
        <taxon>Filimonas</taxon>
    </lineage>
</organism>
<dbReference type="Pfam" id="PF00158">
    <property type="entry name" value="Sigma54_activat"/>
    <property type="match status" value="1"/>
</dbReference>
<feature type="domain" description="Sigma-54 factor interaction" evidence="4">
    <location>
        <begin position="150"/>
        <end position="379"/>
    </location>
</feature>
<accession>A0A917J0J5</accession>
<proteinExistence type="predicted"/>
<dbReference type="SUPFAM" id="SSF52540">
    <property type="entry name" value="P-loop containing nucleoside triphosphate hydrolases"/>
    <property type="match status" value="1"/>
</dbReference>
<evidence type="ECO:0000259" key="5">
    <source>
        <dbReference type="PROSITE" id="PS50110"/>
    </source>
</evidence>
<dbReference type="SUPFAM" id="SSF46689">
    <property type="entry name" value="Homeodomain-like"/>
    <property type="match status" value="1"/>
</dbReference>
<evidence type="ECO:0000256" key="1">
    <source>
        <dbReference type="ARBA" id="ARBA00022741"/>
    </source>
</evidence>
<evidence type="ECO:0000313" key="6">
    <source>
        <dbReference type="EMBL" id="GGH75566.1"/>
    </source>
</evidence>
<dbReference type="PANTHER" id="PTHR32071">
    <property type="entry name" value="TRANSCRIPTIONAL REGULATORY PROTEIN"/>
    <property type="match status" value="1"/>
</dbReference>
<dbReference type="SUPFAM" id="SSF52172">
    <property type="entry name" value="CheY-like"/>
    <property type="match status" value="1"/>
</dbReference>
<dbReference type="PROSITE" id="PS00676">
    <property type="entry name" value="SIGMA54_INTERACT_2"/>
    <property type="match status" value="1"/>
</dbReference>
<gene>
    <name evidence="6" type="ORF">GCM10011379_39260</name>
</gene>
<dbReference type="SMART" id="SM00448">
    <property type="entry name" value="REC"/>
    <property type="match status" value="1"/>
</dbReference>
<reference evidence="6" key="2">
    <citation type="submission" date="2020-09" db="EMBL/GenBank/DDBJ databases">
        <authorList>
            <person name="Sun Q."/>
            <person name="Zhou Y."/>
        </authorList>
    </citation>
    <scope>NUCLEOTIDE SEQUENCE</scope>
    <source>
        <strain evidence="6">CGMCC 1.15290</strain>
    </source>
</reference>
<evidence type="ECO:0000313" key="7">
    <source>
        <dbReference type="Proteomes" id="UP000627292"/>
    </source>
</evidence>
<dbReference type="InterPro" id="IPR009057">
    <property type="entry name" value="Homeodomain-like_sf"/>
</dbReference>
<dbReference type="RefSeq" id="WP_188955513.1">
    <property type="nucleotide sequence ID" value="NZ_BMIB01000004.1"/>
</dbReference>
<dbReference type="Gene3D" id="1.10.8.60">
    <property type="match status" value="1"/>
</dbReference>
<dbReference type="PROSITE" id="PS50045">
    <property type="entry name" value="SIGMA54_INTERACT_4"/>
    <property type="match status" value="1"/>
</dbReference>
<keyword evidence="3" id="KW-0597">Phosphoprotein</keyword>
<dbReference type="Pfam" id="PF25601">
    <property type="entry name" value="AAA_lid_14"/>
    <property type="match status" value="1"/>
</dbReference>
<reference evidence="6" key="1">
    <citation type="journal article" date="2014" name="Int. J. Syst. Evol. Microbiol.">
        <title>Complete genome sequence of Corynebacterium casei LMG S-19264T (=DSM 44701T), isolated from a smear-ripened cheese.</title>
        <authorList>
            <consortium name="US DOE Joint Genome Institute (JGI-PGF)"/>
            <person name="Walter F."/>
            <person name="Albersmeier A."/>
            <person name="Kalinowski J."/>
            <person name="Ruckert C."/>
        </authorList>
    </citation>
    <scope>NUCLEOTIDE SEQUENCE</scope>
    <source>
        <strain evidence="6">CGMCC 1.15290</strain>
    </source>
</reference>
<feature type="modified residue" description="4-aspartylphosphate" evidence="3">
    <location>
        <position position="57"/>
    </location>
</feature>
<keyword evidence="2" id="KW-0067">ATP-binding</keyword>
<dbReference type="CDD" id="cd00009">
    <property type="entry name" value="AAA"/>
    <property type="match status" value="1"/>
</dbReference>
<evidence type="ECO:0000256" key="2">
    <source>
        <dbReference type="ARBA" id="ARBA00022840"/>
    </source>
</evidence>
<dbReference type="EMBL" id="BMIB01000004">
    <property type="protein sequence ID" value="GGH75566.1"/>
    <property type="molecule type" value="Genomic_DNA"/>
</dbReference>
<comment type="caution">
    <text evidence="6">The sequence shown here is derived from an EMBL/GenBank/DDBJ whole genome shotgun (WGS) entry which is preliminary data.</text>
</comment>
<dbReference type="FunFam" id="3.40.50.300:FF:000006">
    <property type="entry name" value="DNA-binding transcriptional regulator NtrC"/>
    <property type="match status" value="1"/>
</dbReference>
<dbReference type="InterPro" id="IPR058031">
    <property type="entry name" value="AAA_lid_NorR"/>
</dbReference>
<evidence type="ECO:0000256" key="3">
    <source>
        <dbReference type="PROSITE-ProRule" id="PRU00169"/>
    </source>
</evidence>
<sequence>MKTSTCSIFVVEDDLFYGSMVEHFLSLNPDFLVKRFSSAADLLTGLHKDKPDLITLDYSLPDTTGDRLLLQIKEISPETHVIIISGQDDIQVAIDLLQKGASDYIVKNEETEKRLSLSTQRLRQDIARRRELESLKTEIARKYDFRFKTMIGTSPAIKKVFELLEKASNTNITVSITGETGTGKEVAAKSIHFNSPRKNKPFVAVNLAAIPRDLIESELFGHEKGSFTGALGRRIGKFEEAHKGTLFLDEIGELDINLQAKLLRVLQEKELTRIGSNEIIKIDVRILVATHKNLLAEVKKGTFREDLYYRLLGLPILLPPLRERGNDILLIAKHFTDAFCHENNLTEKQLSVEAKKQLLLHPFPGNIRQLKSLVELACVLSNTDEILPEHLAEMQPPARVEEANPLGVSLSLKQHTCRIIQQCLDNNDYDVMKVAQILDIGKSTIYRMINNGELILYKHPSKIA</sequence>
<dbReference type="InterPro" id="IPR001789">
    <property type="entry name" value="Sig_transdc_resp-reg_receiver"/>
</dbReference>
<dbReference type="PROSITE" id="PS50110">
    <property type="entry name" value="RESPONSE_REGULATORY"/>
    <property type="match status" value="1"/>
</dbReference>
<dbReference type="InterPro" id="IPR003593">
    <property type="entry name" value="AAA+_ATPase"/>
</dbReference>
<dbReference type="Gene3D" id="3.40.50.300">
    <property type="entry name" value="P-loop containing nucleotide triphosphate hydrolases"/>
    <property type="match status" value="1"/>
</dbReference>